<reference evidence="2 3" key="1">
    <citation type="journal article" date="2011" name="J. Gen. Appl. Microbiol.">
        <title>Draft genome sequencing of the enigmatic basidiomycete Mixia osmundae.</title>
        <authorList>
            <person name="Nishida H."/>
            <person name="Nagatsuka Y."/>
            <person name="Sugiyama J."/>
        </authorList>
    </citation>
    <scope>NUCLEOTIDE SEQUENCE [LARGE SCALE GENOMIC DNA]</scope>
    <source>
        <strain evidence="3">CBS 9802 / IAM 14324 / JCM 22182 / KY 12970</strain>
    </source>
</reference>
<evidence type="ECO:0000313" key="2">
    <source>
        <dbReference type="EMBL" id="GAA95884.1"/>
    </source>
</evidence>
<protein>
    <submittedName>
        <fullName evidence="2">Uncharacterized protein</fullName>
    </submittedName>
</protein>
<proteinExistence type="predicted"/>
<dbReference type="HOGENOM" id="CLU_3032889_0_0_1"/>
<sequence length="55" mass="5902">MYVCTTTVICILSAGSAAPLPTELTDDSKHRQSLSSQRLVRVALCSCSFRSLVGQ</sequence>
<dbReference type="AlphaFoldDB" id="G7DZ74"/>
<keyword evidence="3" id="KW-1185">Reference proteome</keyword>
<feature type="signal peptide" evidence="1">
    <location>
        <begin position="1"/>
        <end position="17"/>
    </location>
</feature>
<organism evidence="2 3">
    <name type="scientific">Mixia osmundae (strain CBS 9802 / IAM 14324 / JCM 22182 / KY 12970)</name>
    <dbReference type="NCBI Taxonomy" id="764103"/>
    <lineage>
        <taxon>Eukaryota</taxon>
        <taxon>Fungi</taxon>
        <taxon>Dikarya</taxon>
        <taxon>Basidiomycota</taxon>
        <taxon>Pucciniomycotina</taxon>
        <taxon>Mixiomycetes</taxon>
        <taxon>Mixiales</taxon>
        <taxon>Mixiaceae</taxon>
        <taxon>Mixia</taxon>
    </lineage>
</organism>
<comment type="caution">
    <text evidence="2">The sequence shown here is derived from an EMBL/GenBank/DDBJ whole genome shotgun (WGS) entry which is preliminary data.</text>
</comment>
<dbReference type="InParanoid" id="G7DZ74"/>
<name>G7DZ74_MIXOS</name>
<evidence type="ECO:0000313" key="3">
    <source>
        <dbReference type="Proteomes" id="UP000009131"/>
    </source>
</evidence>
<gene>
    <name evidence="2" type="primary">Mo02542</name>
    <name evidence="2" type="ORF">E5Q_02542</name>
</gene>
<dbReference type="EMBL" id="BABT02000067">
    <property type="protein sequence ID" value="GAA95884.1"/>
    <property type="molecule type" value="Genomic_DNA"/>
</dbReference>
<keyword evidence="1" id="KW-0732">Signal</keyword>
<reference evidence="2 3" key="2">
    <citation type="journal article" date="2012" name="Open Biol.">
        <title>Characteristics of nucleosomes and linker DNA regions on the genome of the basidiomycete Mixia osmundae revealed by mono- and dinucleosome mapping.</title>
        <authorList>
            <person name="Nishida H."/>
            <person name="Kondo S."/>
            <person name="Matsumoto T."/>
            <person name="Suzuki Y."/>
            <person name="Yoshikawa H."/>
            <person name="Taylor T.D."/>
            <person name="Sugiyama J."/>
        </authorList>
    </citation>
    <scope>NUCLEOTIDE SEQUENCE [LARGE SCALE GENOMIC DNA]</scope>
    <source>
        <strain evidence="3">CBS 9802 / IAM 14324 / JCM 22182 / KY 12970</strain>
    </source>
</reference>
<dbReference type="Proteomes" id="UP000009131">
    <property type="component" value="Unassembled WGS sequence"/>
</dbReference>
<feature type="chain" id="PRO_5009955597" evidence="1">
    <location>
        <begin position="18"/>
        <end position="55"/>
    </location>
</feature>
<accession>G7DZ74</accession>
<dbReference type="RefSeq" id="XP_014566876.1">
    <property type="nucleotide sequence ID" value="XM_014711390.1"/>
</dbReference>
<evidence type="ECO:0000256" key="1">
    <source>
        <dbReference type="SAM" id="SignalP"/>
    </source>
</evidence>